<evidence type="ECO:0000259" key="2">
    <source>
        <dbReference type="PROSITE" id="PS50097"/>
    </source>
</evidence>
<evidence type="ECO:0000256" key="1">
    <source>
        <dbReference type="SAM" id="MobiDB-lite"/>
    </source>
</evidence>
<sequence>MSTTDQPPPKRKRAEDSFDDPPAPADPVRSDIWYDDGNVILQVESTQFKVYRGVLAQSSSVFNDMFSFPQPPATDAGLVEGCPIVHLSDSATEVRYVLQAIFQREYMTGENMTLPVLSAFLRLGSKYDIQKLNIQARKRLFQNFPSTLAAEDASDTHFDGIDEPEQDPYIELLLMARSTASQIKGGFNINGSTIQLSLDEQVTLFAGQIAMRDALANTTYKWLHEYDTIAGDSCAAPDACQTICQKAALDILIDSSAPAGLDLWEWPESKFSGDLCKHCTSVALKKHAAGRERFWEQLPGFFDLPSWDELLKEREGMSFTVPIAVSHLTFAISMASLYSHSEVWDSRLRFWGGAPFECNRSRGYAESDNRWDENATNKIKAPAAGSVTSDFLSLKFSQRIVPPNLKKAIDSISTSLIFHAWLLSASWGVYF</sequence>
<organism evidence="3 4">
    <name type="scientific">Athelia psychrophila</name>
    <dbReference type="NCBI Taxonomy" id="1759441"/>
    <lineage>
        <taxon>Eukaryota</taxon>
        <taxon>Fungi</taxon>
        <taxon>Dikarya</taxon>
        <taxon>Basidiomycota</taxon>
        <taxon>Agaricomycotina</taxon>
        <taxon>Agaricomycetes</taxon>
        <taxon>Agaricomycetidae</taxon>
        <taxon>Atheliales</taxon>
        <taxon>Atheliaceae</taxon>
        <taxon>Athelia</taxon>
    </lineage>
</organism>
<gene>
    <name evidence="3" type="ORF">FIBSPDRAFT_1010184</name>
</gene>
<dbReference type="AlphaFoldDB" id="A0A167UWV5"/>
<dbReference type="Proteomes" id="UP000076532">
    <property type="component" value="Unassembled WGS sequence"/>
</dbReference>
<dbReference type="CDD" id="cd18186">
    <property type="entry name" value="BTB_POZ_ZBTB_KLHL-like"/>
    <property type="match status" value="1"/>
</dbReference>
<protein>
    <recommendedName>
        <fullName evidence="2">BTB domain-containing protein</fullName>
    </recommendedName>
</protein>
<dbReference type="Pfam" id="PF00651">
    <property type="entry name" value="BTB"/>
    <property type="match status" value="1"/>
</dbReference>
<evidence type="ECO:0000313" key="4">
    <source>
        <dbReference type="Proteomes" id="UP000076532"/>
    </source>
</evidence>
<accession>A0A167UWV5</accession>
<dbReference type="InterPro" id="IPR011333">
    <property type="entry name" value="SKP1/BTB/POZ_sf"/>
</dbReference>
<feature type="region of interest" description="Disordered" evidence="1">
    <location>
        <begin position="1"/>
        <end position="30"/>
    </location>
</feature>
<dbReference type="PROSITE" id="PS50097">
    <property type="entry name" value="BTB"/>
    <property type="match status" value="1"/>
</dbReference>
<reference evidence="3 4" key="1">
    <citation type="journal article" date="2016" name="Mol. Biol. Evol.">
        <title>Comparative Genomics of Early-Diverging Mushroom-Forming Fungi Provides Insights into the Origins of Lignocellulose Decay Capabilities.</title>
        <authorList>
            <person name="Nagy L.G."/>
            <person name="Riley R."/>
            <person name="Tritt A."/>
            <person name="Adam C."/>
            <person name="Daum C."/>
            <person name="Floudas D."/>
            <person name="Sun H."/>
            <person name="Yadav J.S."/>
            <person name="Pangilinan J."/>
            <person name="Larsson K.H."/>
            <person name="Matsuura K."/>
            <person name="Barry K."/>
            <person name="Labutti K."/>
            <person name="Kuo R."/>
            <person name="Ohm R.A."/>
            <person name="Bhattacharya S.S."/>
            <person name="Shirouzu T."/>
            <person name="Yoshinaga Y."/>
            <person name="Martin F.M."/>
            <person name="Grigoriev I.V."/>
            <person name="Hibbett D.S."/>
        </authorList>
    </citation>
    <scope>NUCLEOTIDE SEQUENCE [LARGE SCALE GENOMIC DNA]</scope>
    <source>
        <strain evidence="3 4">CBS 109695</strain>
    </source>
</reference>
<evidence type="ECO:0000313" key="3">
    <source>
        <dbReference type="EMBL" id="KZP04390.1"/>
    </source>
</evidence>
<dbReference type="EMBL" id="KV417927">
    <property type="protein sequence ID" value="KZP04390.1"/>
    <property type="molecule type" value="Genomic_DNA"/>
</dbReference>
<keyword evidence="4" id="KW-1185">Reference proteome</keyword>
<proteinExistence type="predicted"/>
<dbReference type="OrthoDB" id="3217871at2759"/>
<dbReference type="SUPFAM" id="SSF54695">
    <property type="entry name" value="POZ domain"/>
    <property type="match status" value="1"/>
</dbReference>
<dbReference type="SMART" id="SM00225">
    <property type="entry name" value="BTB"/>
    <property type="match status" value="1"/>
</dbReference>
<name>A0A167UWV5_9AGAM</name>
<feature type="domain" description="BTB" evidence="2">
    <location>
        <begin position="37"/>
        <end position="110"/>
    </location>
</feature>
<dbReference type="InterPro" id="IPR000210">
    <property type="entry name" value="BTB/POZ_dom"/>
</dbReference>
<dbReference type="Gene3D" id="3.30.710.10">
    <property type="entry name" value="Potassium Channel Kv1.1, Chain A"/>
    <property type="match status" value="1"/>
</dbReference>